<dbReference type="GO" id="GO:0005737">
    <property type="term" value="C:cytoplasm"/>
    <property type="evidence" value="ECO:0007669"/>
    <property type="project" value="UniProtKB-SubCell"/>
</dbReference>
<protein>
    <recommendedName>
        <fullName evidence="9">Lipid II:glycine glycyltransferase</fullName>
        <ecNumber evidence="8">2.3.2.16</ecNumber>
    </recommendedName>
    <alternativeName>
        <fullName evidence="10">Factor essential for expression of methicillin resistance X</fullName>
    </alternativeName>
</protein>
<evidence type="ECO:0000256" key="11">
    <source>
        <dbReference type="ARBA" id="ARBA00048654"/>
    </source>
</evidence>
<dbReference type="InterPro" id="IPR016181">
    <property type="entry name" value="Acyl_CoA_acyltransferase"/>
</dbReference>
<keyword evidence="6" id="KW-0012">Acyltransferase</keyword>
<dbReference type="PANTHER" id="PTHR36174:SF1">
    <property type="entry name" value="LIPID II:GLYCINE GLYCYLTRANSFERASE"/>
    <property type="match status" value="1"/>
</dbReference>
<dbReference type="InterPro" id="IPR003447">
    <property type="entry name" value="FEMABX"/>
</dbReference>
<comment type="subcellular location">
    <subcellularLocation>
        <location evidence="1">Cytoplasm</location>
    </subcellularLocation>
</comment>
<sequence length="380" mass="45256">MGKLNVSLVDRTEYLNFVQTEPYRNFLQYPSWADLKAQWRWQHELLGWFTDDGEMVGGAVILYRKVPGLNKFLAYIPRGPLINWFSGLELKQWFYPLFHHLKQRHVFSVKMDPPLVRRLWSARTIRESIRDFQTHGLKNKRLTDIRPDEVFNDVEYVRQELTEMGWKENTGQDSFDTVQPQYIFRLNMQGKSLEQIFSEFDPLWQQRIHRAESEGIIVQTGTEQDLPEFHRLMAEAARREQTNVRDITYFETMFETLLEEHPERLRLYLAKKEETLLSAALAVRVDGRTCDLYSAKDGSHADDPSPYLLRWRMIQDAYEQGDHIYDFRGVSTTLNEQNPLYELLQFKMGFNGEACELMGEWDYPVIPMLHWAFDMYMKRR</sequence>
<dbReference type="EMBL" id="FOCQ01000004">
    <property type="protein sequence ID" value="SEN00839.1"/>
    <property type="molecule type" value="Genomic_DNA"/>
</dbReference>
<organism evidence="12 13">
    <name type="scientific">Lihuaxuella thermophila</name>
    <dbReference type="NCBI Taxonomy" id="1173111"/>
    <lineage>
        <taxon>Bacteria</taxon>
        <taxon>Bacillati</taxon>
        <taxon>Bacillota</taxon>
        <taxon>Bacilli</taxon>
        <taxon>Bacillales</taxon>
        <taxon>Thermoactinomycetaceae</taxon>
        <taxon>Lihuaxuella</taxon>
    </lineage>
</organism>
<comment type="similarity">
    <text evidence="2">Belongs to the FemABX family.</text>
</comment>
<dbReference type="RefSeq" id="WP_089966454.1">
    <property type="nucleotide sequence ID" value="NZ_FOCQ01000004.1"/>
</dbReference>
<evidence type="ECO:0000256" key="2">
    <source>
        <dbReference type="ARBA" id="ARBA00009943"/>
    </source>
</evidence>
<evidence type="ECO:0000256" key="7">
    <source>
        <dbReference type="ARBA" id="ARBA00023316"/>
    </source>
</evidence>
<dbReference type="EC" id="2.3.2.16" evidence="8"/>
<dbReference type="STRING" id="1173111.SAMN05444955_104228"/>
<dbReference type="InterPro" id="IPR050644">
    <property type="entry name" value="PG_Glycine_Bridge_Synth"/>
</dbReference>
<dbReference type="Gene3D" id="3.40.630.30">
    <property type="match status" value="2"/>
</dbReference>
<evidence type="ECO:0000313" key="13">
    <source>
        <dbReference type="Proteomes" id="UP000199695"/>
    </source>
</evidence>
<dbReference type="OrthoDB" id="9785911at2"/>
<keyword evidence="5" id="KW-0573">Peptidoglycan synthesis</keyword>
<dbReference type="AlphaFoldDB" id="A0A1H8D109"/>
<proteinExistence type="inferred from homology"/>
<dbReference type="Pfam" id="PF02388">
    <property type="entry name" value="FemAB"/>
    <property type="match status" value="2"/>
</dbReference>
<dbReference type="PROSITE" id="PS51191">
    <property type="entry name" value="FEMABX"/>
    <property type="match status" value="1"/>
</dbReference>
<comment type="catalytic activity">
    <reaction evidence="11">
        <text>beta-D-GlcNAc-(1-&gt;4)-Mur2Ac(oyl-L-Ala-D-isoglutaminyl-L-Lys-D-Ala-D-Ala)-di-trans,octa-cis-undecaprenyl diphosphate + glycyl-tRNA(Gly) = beta-D-GlcNAc-(1-&gt;4)-Mur2Ac(oyl-L-Ala-D-isoglutaminyl-L-Lys-(N(6)-Gly)-D-Ala-D-Ala)-di-trans,octa-cis-undecaprenyl diphosphate + tRNA(Gly) + H(+)</text>
        <dbReference type="Rhea" id="RHEA:30435"/>
        <dbReference type="Rhea" id="RHEA-COMP:9664"/>
        <dbReference type="Rhea" id="RHEA-COMP:9683"/>
        <dbReference type="ChEBI" id="CHEBI:15378"/>
        <dbReference type="ChEBI" id="CHEBI:62233"/>
        <dbReference type="ChEBI" id="CHEBI:62234"/>
        <dbReference type="ChEBI" id="CHEBI:78442"/>
        <dbReference type="ChEBI" id="CHEBI:78522"/>
        <dbReference type="EC" id="2.3.2.16"/>
    </reaction>
</comment>
<keyword evidence="13" id="KW-1185">Reference proteome</keyword>
<evidence type="ECO:0000256" key="4">
    <source>
        <dbReference type="ARBA" id="ARBA00022960"/>
    </source>
</evidence>
<dbReference type="GO" id="GO:0016755">
    <property type="term" value="F:aminoacyltransferase activity"/>
    <property type="evidence" value="ECO:0007669"/>
    <property type="project" value="InterPro"/>
</dbReference>
<evidence type="ECO:0000256" key="10">
    <source>
        <dbReference type="ARBA" id="ARBA00042933"/>
    </source>
</evidence>
<keyword evidence="3 12" id="KW-0808">Transferase</keyword>
<evidence type="ECO:0000256" key="1">
    <source>
        <dbReference type="ARBA" id="ARBA00004496"/>
    </source>
</evidence>
<keyword evidence="4" id="KW-0133">Cell shape</keyword>
<gene>
    <name evidence="12" type="ORF">SAMN05444955_104228</name>
</gene>
<evidence type="ECO:0000256" key="8">
    <source>
        <dbReference type="ARBA" id="ARBA00039074"/>
    </source>
</evidence>
<dbReference type="GO" id="GO:0008360">
    <property type="term" value="P:regulation of cell shape"/>
    <property type="evidence" value="ECO:0007669"/>
    <property type="project" value="UniProtKB-KW"/>
</dbReference>
<name>A0A1H8D109_9BACL</name>
<keyword evidence="7" id="KW-0961">Cell wall biogenesis/degradation</keyword>
<dbReference type="GO" id="GO:0009252">
    <property type="term" value="P:peptidoglycan biosynthetic process"/>
    <property type="evidence" value="ECO:0007669"/>
    <property type="project" value="UniProtKB-KW"/>
</dbReference>
<dbReference type="SUPFAM" id="SSF55729">
    <property type="entry name" value="Acyl-CoA N-acyltransferases (Nat)"/>
    <property type="match status" value="2"/>
</dbReference>
<accession>A0A1H8D109</accession>
<evidence type="ECO:0000313" key="12">
    <source>
        <dbReference type="EMBL" id="SEN00839.1"/>
    </source>
</evidence>
<evidence type="ECO:0000256" key="5">
    <source>
        <dbReference type="ARBA" id="ARBA00022984"/>
    </source>
</evidence>
<evidence type="ECO:0000256" key="3">
    <source>
        <dbReference type="ARBA" id="ARBA00022679"/>
    </source>
</evidence>
<dbReference type="PANTHER" id="PTHR36174">
    <property type="entry name" value="LIPID II:GLYCINE GLYCYLTRANSFERASE"/>
    <property type="match status" value="1"/>
</dbReference>
<dbReference type="Proteomes" id="UP000199695">
    <property type="component" value="Unassembled WGS sequence"/>
</dbReference>
<reference evidence="12 13" key="1">
    <citation type="submission" date="2016-10" db="EMBL/GenBank/DDBJ databases">
        <authorList>
            <person name="de Groot N.N."/>
        </authorList>
    </citation>
    <scope>NUCLEOTIDE SEQUENCE [LARGE SCALE GENOMIC DNA]</scope>
    <source>
        <strain evidence="12 13">DSM 46701</strain>
    </source>
</reference>
<dbReference type="GO" id="GO:0071555">
    <property type="term" value="P:cell wall organization"/>
    <property type="evidence" value="ECO:0007669"/>
    <property type="project" value="UniProtKB-KW"/>
</dbReference>
<evidence type="ECO:0000256" key="6">
    <source>
        <dbReference type="ARBA" id="ARBA00023315"/>
    </source>
</evidence>
<evidence type="ECO:0000256" key="9">
    <source>
        <dbReference type="ARBA" id="ARBA00040679"/>
    </source>
</evidence>